<evidence type="ECO:0000313" key="2">
    <source>
        <dbReference type="EMBL" id="GAK31010.1"/>
    </source>
</evidence>
<dbReference type="Gene3D" id="2.60.40.1080">
    <property type="match status" value="1"/>
</dbReference>
<feature type="domain" description="BIG2" evidence="1">
    <location>
        <begin position="72"/>
        <end position="149"/>
    </location>
</feature>
<protein>
    <submittedName>
        <fullName evidence="2">FHA domain-containing regulator</fullName>
    </submittedName>
</protein>
<dbReference type="Pfam" id="PF02368">
    <property type="entry name" value="Big_2"/>
    <property type="match status" value="1"/>
</dbReference>
<dbReference type="AlphaFoldDB" id="A0A069CT74"/>
<evidence type="ECO:0000259" key="1">
    <source>
        <dbReference type="SMART" id="SM00635"/>
    </source>
</evidence>
<dbReference type="SUPFAM" id="SSF49373">
    <property type="entry name" value="Invasin/intimin cell-adhesion fragments"/>
    <property type="match status" value="1"/>
</dbReference>
<evidence type="ECO:0000313" key="3">
    <source>
        <dbReference type="Proteomes" id="UP000030643"/>
    </source>
</evidence>
<gene>
    <name evidence="2" type="ORF">WOSG25_061400</name>
</gene>
<dbReference type="eggNOG" id="COG5492">
    <property type="taxonomic scope" value="Bacteria"/>
</dbReference>
<dbReference type="InterPro" id="IPR008964">
    <property type="entry name" value="Invasin/intimin_cell_adhesion"/>
</dbReference>
<name>A0A069CT74_WEIOS</name>
<dbReference type="STRING" id="1329250.WOSG25_061400"/>
<dbReference type="Proteomes" id="UP000030643">
    <property type="component" value="Unassembled WGS sequence"/>
</dbReference>
<dbReference type="EMBL" id="DF820489">
    <property type="protein sequence ID" value="GAK31010.1"/>
    <property type="molecule type" value="Genomic_DNA"/>
</dbReference>
<dbReference type="OrthoDB" id="2043141at2"/>
<keyword evidence="3" id="KW-1185">Reference proteome</keyword>
<accession>A0A069CT74</accession>
<dbReference type="SMART" id="SM00635">
    <property type="entry name" value="BID_2"/>
    <property type="match status" value="1"/>
</dbReference>
<sequence length="156" mass="15885">MAEDRSKQKLVIYKNGTKISEGDMGTKFSDIVGIAAGTEVAAGEYQAAYSDGMTESEKTDVPAFKVNEANVPVVGVIMSQQTGTMKVGDTKSITGTVTPDNATNKSVSYSSSDTAIASVDSKGLITAIAEGSADIIATSTDGGFTGKASLTVNAAV</sequence>
<organism evidence="2 3">
    <name type="scientific">Weissella oryzae (strain DSM 25784 / JCM 18191 / LMG 30913 / SG25)</name>
    <dbReference type="NCBI Taxonomy" id="1329250"/>
    <lineage>
        <taxon>Bacteria</taxon>
        <taxon>Bacillati</taxon>
        <taxon>Bacillota</taxon>
        <taxon>Bacilli</taxon>
        <taxon>Lactobacillales</taxon>
        <taxon>Lactobacillaceae</taxon>
        <taxon>Weissella</taxon>
    </lineage>
</organism>
<reference evidence="3" key="1">
    <citation type="journal article" date="2014" name="Genome Announc.">
        <title>Draft genome sequence of Weissella oryzae SG25T, isolated from fermented rice grains.</title>
        <authorList>
            <person name="Tanizawa Y."/>
            <person name="Fujisawa T."/>
            <person name="Mochizuki T."/>
            <person name="Kaminuma E."/>
            <person name="Suzuki Y."/>
            <person name="Nakamura Y."/>
            <person name="Tohno M."/>
        </authorList>
    </citation>
    <scope>NUCLEOTIDE SEQUENCE [LARGE SCALE GENOMIC DNA]</scope>
    <source>
        <strain evidence="3">DSM 25784 / JCM 18191 / LMG 30913 / SG25</strain>
    </source>
</reference>
<dbReference type="RefSeq" id="WP_027699056.1">
    <property type="nucleotide sequence ID" value="NZ_DF820489.1"/>
</dbReference>
<proteinExistence type="predicted"/>
<dbReference type="InterPro" id="IPR003343">
    <property type="entry name" value="Big_2"/>
</dbReference>